<dbReference type="GO" id="GO:0009375">
    <property type="term" value="C:ferredoxin hydrogenase complex"/>
    <property type="evidence" value="ECO:0007669"/>
    <property type="project" value="InterPro"/>
</dbReference>
<evidence type="ECO:0000256" key="19">
    <source>
        <dbReference type="PIRSR" id="PIRSR000310-1"/>
    </source>
</evidence>
<evidence type="ECO:0000259" key="21">
    <source>
        <dbReference type="Pfam" id="PF14720"/>
    </source>
</evidence>
<protein>
    <submittedName>
        <fullName evidence="22">Hydrogenase</fullName>
    </submittedName>
</protein>
<dbReference type="InterPro" id="IPR001821">
    <property type="entry name" value="NiFe_hydrogenase_ssu"/>
</dbReference>
<evidence type="ECO:0000259" key="20">
    <source>
        <dbReference type="Pfam" id="PF01058"/>
    </source>
</evidence>
<evidence type="ECO:0000256" key="2">
    <source>
        <dbReference type="ARBA" id="ARBA00001966"/>
    </source>
</evidence>
<dbReference type="PRINTS" id="PR00614">
    <property type="entry name" value="NIHGNASESMLL"/>
</dbReference>
<keyword evidence="23" id="KW-1185">Reference proteome</keyword>
<dbReference type="Gene3D" id="4.10.480.10">
    <property type="entry name" value="Cytochrome-c3 hydrogenase, C-terminal domain"/>
    <property type="match status" value="1"/>
</dbReference>
<keyword evidence="10" id="KW-0732">Signal</keyword>
<dbReference type="InterPro" id="IPR006137">
    <property type="entry name" value="NADH_UbQ_OxRdtase-like_20kDa"/>
</dbReference>
<dbReference type="PROSITE" id="PS51318">
    <property type="entry name" value="TAT"/>
    <property type="match status" value="1"/>
</dbReference>
<dbReference type="GO" id="GO:0051539">
    <property type="term" value="F:4 iron, 4 sulfur cluster binding"/>
    <property type="evidence" value="ECO:0007669"/>
    <property type="project" value="UniProtKB-KW"/>
</dbReference>
<reference evidence="23" key="1">
    <citation type="submission" date="2016-02" db="EMBL/GenBank/DDBJ databases">
        <authorList>
            <person name="Holder M.E."/>
            <person name="Ajami N.J."/>
            <person name="Petrosino J.F."/>
        </authorList>
    </citation>
    <scope>NUCLEOTIDE SEQUENCE [LARGE SCALE GENOMIC DNA]</scope>
    <source>
        <strain evidence="23">CCUG 45958</strain>
    </source>
</reference>
<feature type="binding site" evidence="19">
    <location>
        <position position="65"/>
    </location>
    <ligand>
        <name>[4Fe-4S] cluster</name>
        <dbReference type="ChEBI" id="CHEBI:49883"/>
        <label>1</label>
    </ligand>
</feature>
<dbReference type="Proteomes" id="UP000069241">
    <property type="component" value="Chromosome"/>
</dbReference>
<dbReference type="GO" id="GO:0051538">
    <property type="term" value="F:3 iron, 4 sulfur cluster binding"/>
    <property type="evidence" value="ECO:0007669"/>
    <property type="project" value="UniProtKB-KW"/>
</dbReference>
<evidence type="ECO:0000256" key="10">
    <source>
        <dbReference type="ARBA" id="ARBA00022729"/>
    </source>
</evidence>
<feature type="domain" description="Cytochrome-c3 hydrogenase C-terminal" evidence="21">
    <location>
        <begin position="227"/>
        <end position="308"/>
    </location>
</feature>
<dbReference type="GO" id="GO:0005886">
    <property type="term" value="C:plasma membrane"/>
    <property type="evidence" value="ECO:0007669"/>
    <property type="project" value="UniProtKB-SubCell"/>
</dbReference>
<evidence type="ECO:0000256" key="6">
    <source>
        <dbReference type="ARBA" id="ARBA00011771"/>
    </source>
</evidence>
<dbReference type="GO" id="GO:0044569">
    <property type="term" value="C:[Ni-Fe] hydrogenase complex"/>
    <property type="evidence" value="ECO:0007669"/>
    <property type="project" value="TreeGrafter"/>
</dbReference>
<comment type="catalytic activity">
    <reaction evidence="17">
        <text>2 Fe(III)-[cytochrome c3] + H2 = 2 Fe(II)-[cytochrome c3] + 2 H(+)</text>
        <dbReference type="Rhea" id="RHEA:20625"/>
        <dbReference type="Rhea" id="RHEA-COMP:11576"/>
        <dbReference type="Rhea" id="RHEA-COMP:11577"/>
        <dbReference type="ChEBI" id="CHEBI:15378"/>
        <dbReference type="ChEBI" id="CHEBI:18276"/>
        <dbReference type="ChEBI" id="CHEBI:29033"/>
        <dbReference type="ChEBI" id="CHEBI:29034"/>
        <dbReference type="EC" id="1.12.2.1"/>
    </reaction>
</comment>
<comment type="cofactor">
    <cofactor evidence="1">
        <name>[3Fe-4S] cluster</name>
        <dbReference type="ChEBI" id="CHEBI:21137"/>
    </cofactor>
</comment>
<dbReference type="GO" id="GO:0033748">
    <property type="term" value="F:hydrogenase (acceptor) activity"/>
    <property type="evidence" value="ECO:0007669"/>
    <property type="project" value="UniProtKB-EC"/>
</dbReference>
<dbReference type="PANTHER" id="PTHR30013">
    <property type="entry name" value="NIFE / NIFESE HYDROGENASE SMALL SUBUNIT FAMILY MEMBER"/>
    <property type="match status" value="1"/>
</dbReference>
<keyword evidence="13 19" id="KW-0408">Iron</keyword>
<feature type="binding site" evidence="19">
    <location>
        <position position="260"/>
    </location>
    <ligand>
        <name>[4Fe-4S] cluster</name>
        <dbReference type="ChEBI" id="CHEBI:49883"/>
        <label>2</label>
    </ligand>
</feature>
<evidence type="ECO:0000256" key="7">
    <source>
        <dbReference type="ARBA" id="ARBA00022475"/>
    </source>
</evidence>
<dbReference type="InterPro" id="IPR027394">
    <property type="entry name" value="Cytochrome-c3_hydrogenase_C"/>
</dbReference>
<dbReference type="Pfam" id="PF14720">
    <property type="entry name" value="NiFe_hyd_SSU_C"/>
    <property type="match status" value="1"/>
</dbReference>
<dbReference type="GO" id="GO:0046872">
    <property type="term" value="F:metal ion binding"/>
    <property type="evidence" value="ECO:0007669"/>
    <property type="project" value="UniProtKB-KW"/>
</dbReference>
<evidence type="ECO:0000256" key="8">
    <source>
        <dbReference type="ARBA" id="ARBA00022485"/>
    </source>
</evidence>
<feature type="binding site" evidence="19">
    <location>
        <position position="275"/>
    </location>
    <ligand>
        <name>[3Fe-4S] cluster</name>
        <dbReference type="ChEBI" id="CHEBI:21137"/>
    </ligand>
</feature>
<evidence type="ECO:0000256" key="4">
    <source>
        <dbReference type="ARBA" id="ARBA00004418"/>
    </source>
</evidence>
<feature type="binding site" evidence="19">
    <location>
        <position position="297"/>
    </location>
    <ligand>
        <name>[3Fe-4S] cluster</name>
        <dbReference type="ChEBI" id="CHEBI:21137"/>
    </ligand>
</feature>
<dbReference type="GO" id="GO:0047806">
    <property type="term" value="F:cytochrome-c3 hydrogenase activity"/>
    <property type="evidence" value="ECO:0007669"/>
    <property type="project" value="UniProtKB-EC"/>
</dbReference>
<keyword evidence="9 19" id="KW-0479">Metal-binding</keyword>
<keyword evidence="12" id="KW-0560">Oxidoreductase</keyword>
<keyword evidence="15" id="KW-0472">Membrane</keyword>
<feature type="binding site" evidence="19">
    <location>
        <position position="266"/>
    </location>
    <ligand>
        <name>[4Fe-4S] cluster</name>
        <dbReference type="ChEBI" id="CHEBI:49883"/>
        <label>2</label>
    </ligand>
</feature>
<comment type="similarity">
    <text evidence="5">Belongs to the [NiFe]/[NiFeSe] hydrogenase small subunit family.</text>
</comment>
<evidence type="ECO:0000256" key="17">
    <source>
        <dbReference type="ARBA" id="ARBA00029307"/>
    </source>
</evidence>
<feature type="binding site" evidence="19">
    <location>
        <position position="160"/>
    </location>
    <ligand>
        <name>[4Fe-4S] cluster</name>
        <dbReference type="ChEBI" id="CHEBI:49883"/>
        <label>1</label>
    </ligand>
</feature>
<evidence type="ECO:0000256" key="12">
    <source>
        <dbReference type="ARBA" id="ARBA00023002"/>
    </source>
</evidence>
<dbReference type="PIRSF" id="PIRSF000310">
    <property type="entry name" value="NiFe_hyd_ssu"/>
    <property type="match status" value="1"/>
</dbReference>
<dbReference type="NCBIfam" id="TIGR00391">
    <property type="entry name" value="hydA"/>
    <property type="match status" value="1"/>
</dbReference>
<comment type="subcellular location">
    <subcellularLocation>
        <location evidence="3">Cell membrane</location>
    </subcellularLocation>
    <subcellularLocation>
        <location evidence="4">Periplasm</location>
    </subcellularLocation>
</comment>
<evidence type="ECO:0000256" key="3">
    <source>
        <dbReference type="ARBA" id="ARBA00004236"/>
    </source>
</evidence>
<evidence type="ECO:0000256" key="9">
    <source>
        <dbReference type="ARBA" id="ARBA00022723"/>
    </source>
</evidence>
<dbReference type="EMBL" id="CP014229">
    <property type="protein sequence ID" value="AMD89286.1"/>
    <property type="molecule type" value="Genomic_DNA"/>
</dbReference>
<dbReference type="RefSeq" id="WP_008684772.1">
    <property type="nucleotide sequence ID" value="NZ_CP014229.1"/>
</dbReference>
<dbReference type="SUPFAM" id="SSF56770">
    <property type="entry name" value="HydA/Nqo6-like"/>
    <property type="match status" value="1"/>
</dbReference>
<evidence type="ECO:0000313" key="22">
    <source>
        <dbReference type="EMBL" id="AMD89286.1"/>
    </source>
</evidence>
<keyword evidence="16 19" id="KW-0003">3Fe-4S</keyword>
<dbReference type="AlphaFoldDB" id="A0A109W3U4"/>
<proteinExistence type="inferred from homology"/>
<dbReference type="GO" id="GO:0042597">
    <property type="term" value="C:periplasmic space"/>
    <property type="evidence" value="ECO:0007669"/>
    <property type="project" value="UniProtKB-SubCell"/>
</dbReference>
<name>A0A109W3U4_9BACT</name>
<sequence length="372" mass="39872">MAHLETTAEMLRNRGVSRRDFLKFCAITSVALGLGPGSDLVMAEALSTKPRLPVLWINGLSCSCCTESFLRTAHPLATDIILAMIALDYQDTIMAAAGEQATAAYDEAISKYKGQYILAVEGNTPLNGQGMYCIDGGKPFMDKLARGVEHAKAVVAWGTCASWGCVQAASPNPTAATPLHKLFPNKPQLKVPGCPAIPEVMSAILAYIITYDRLPALDSQGRPEMFYGKRVHDQCYRRAHFDAGEYVESWDDEGARSGLCLYKMGCKGPTTYNACPATRWNNGVSFPIQSGHGCIGCSEQNFWDQGSFYDRITTIPHFGTNATAETVGVAAVAGVAAGVAVHGVASMIRHARCPEKKADTSASTTNTNDSNS</sequence>
<organism evidence="22 23">
    <name type="scientific">Desulfovibrio fairfieldensis</name>
    <dbReference type="NCBI Taxonomy" id="44742"/>
    <lineage>
        <taxon>Bacteria</taxon>
        <taxon>Pseudomonadati</taxon>
        <taxon>Thermodesulfobacteriota</taxon>
        <taxon>Desulfovibrionia</taxon>
        <taxon>Desulfovibrionales</taxon>
        <taxon>Desulfovibrionaceae</taxon>
        <taxon>Desulfovibrio</taxon>
    </lineage>
</organism>
<keyword evidence="7" id="KW-1003">Cell membrane</keyword>
<evidence type="ECO:0000256" key="11">
    <source>
        <dbReference type="ARBA" id="ARBA00022764"/>
    </source>
</evidence>
<dbReference type="KEGG" id="dfi:AXF13_03680"/>
<dbReference type="InterPro" id="IPR006311">
    <property type="entry name" value="TAT_signal"/>
</dbReference>
<evidence type="ECO:0000256" key="5">
    <source>
        <dbReference type="ARBA" id="ARBA00006605"/>
    </source>
</evidence>
<feature type="binding site" evidence="19">
    <location>
        <position position="62"/>
    </location>
    <ligand>
        <name>[4Fe-4S] cluster</name>
        <dbReference type="ChEBI" id="CHEBI:49883"/>
        <label>1</label>
    </ligand>
</feature>
<evidence type="ECO:0000256" key="16">
    <source>
        <dbReference type="ARBA" id="ARBA00023291"/>
    </source>
</evidence>
<dbReference type="InterPro" id="IPR037024">
    <property type="entry name" value="NiFe_Hase_small_N_sf"/>
</dbReference>
<evidence type="ECO:0000256" key="1">
    <source>
        <dbReference type="ARBA" id="ARBA00001927"/>
    </source>
</evidence>
<feature type="binding site" evidence="19">
    <location>
        <position position="235"/>
    </location>
    <ligand>
        <name>[4Fe-4S] cluster</name>
        <dbReference type="ChEBI" id="CHEBI:49883"/>
        <label>2</label>
    </ligand>
</feature>
<evidence type="ECO:0000256" key="15">
    <source>
        <dbReference type="ARBA" id="ARBA00023136"/>
    </source>
</evidence>
<feature type="binding site" evidence="19">
    <location>
        <position position="194"/>
    </location>
    <ligand>
        <name>[4Fe-4S] cluster</name>
        <dbReference type="ChEBI" id="CHEBI:49883"/>
        <label>1</label>
    </ligand>
</feature>
<feature type="binding site" evidence="19">
    <location>
        <position position="294"/>
    </location>
    <ligand>
        <name>[3Fe-4S] cluster</name>
        <dbReference type="ChEBI" id="CHEBI:21137"/>
    </ligand>
</feature>
<dbReference type="GO" id="GO:0009061">
    <property type="term" value="P:anaerobic respiration"/>
    <property type="evidence" value="ECO:0007669"/>
    <property type="project" value="TreeGrafter"/>
</dbReference>
<dbReference type="InterPro" id="IPR019546">
    <property type="entry name" value="TAT_signal_bac_arc"/>
</dbReference>
<accession>A0A109W3U4</accession>
<evidence type="ECO:0000313" key="23">
    <source>
        <dbReference type="Proteomes" id="UP000069241"/>
    </source>
</evidence>
<dbReference type="GO" id="GO:0009055">
    <property type="term" value="F:electron transfer activity"/>
    <property type="evidence" value="ECO:0007669"/>
    <property type="project" value="TreeGrafter"/>
</dbReference>
<dbReference type="Pfam" id="PF01058">
    <property type="entry name" value="Oxidored_q6"/>
    <property type="match status" value="1"/>
</dbReference>
<keyword evidence="8 19" id="KW-0004">4Fe-4S</keyword>
<dbReference type="PANTHER" id="PTHR30013:SF6">
    <property type="entry name" value="HYDROGENASE-1 SMALL CHAIN"/>
    <property type="match status" value="1"/>
</dbReference>
<keyword evidence="11" id="KW-0574">Periplasm</keyword>
<keyword evidence="14 19" id="KW-0411">Iron-sulfur</keyword>
<evidence type="ECO:0000256" key="18">
    <source>
        <dbReference type="ARBA" id="ARBA00048757"/>
    </source>
</evidence>
<gene>
    <name evidence="22" type="ORF">AXF13_03680</name>
</gene>
<comment type="subunit">
    <text evidence="6">Heterodimer of a large and a small subunit.</text>
</comment>
<dbReference type="NCBIfam" id="TIGR01409">
    <property type="entry name" value="TAT_signal_seq"/>
    <property type="match status" value="1"/>
</dbReference>
<dbReference type="InterPro" id="IPR037148">
    <property type="entry name" value="NiFe-Hase_small_C_sf"/>
</dbReference>
<dbReference type="STRING" id="44742.AXF13_03680"/>
<comment type="cofactor">
    <cofactor evidence="2">
        <name>[4Fe-4S] cluster</name>
        <dbReference type="ChEBI" id="CHEBI:49883"/>
    </cofactor>
</comment>
<feature type="domain" description="NADH:ubiquinone oxidoreductase-like 20kDa subunit" evidence="20">
    <location>
        <begin position="62"/>
        <end position="207"/>
    </location>
</feature>
<dbReference type="GO" id="GO:0008901">
    <property type="term" value="F:ferredoxin hydrogenase activity"/>
    <property type="evidence" value="ECO:0007669"/>
    <property type="project" value="InterPro"/>
</dbReference>
<dbReference type="Gene3D" id="3.40.50.700">
    <property type="entry name" value="NADH:ubiquinone oxidoreductase-like, 20kDa subunit"/>
    <property type="match status" value="1"/>
</dbReference>
<feature type="binding site" evidence="19">
    <location>
        <position position="232"/>
    </location>
    <ligand>
        <name>[4Fe-4S] cluster</name>
        <dbReference type="ChEBI" id="CHEBI:49883"/>
        <label>2</label>
    </ligand>
</feature>
<dbReference type="FunFam" id="4.10.480.10:FF:000002">
    <property type="entry name" value="Hydrogenase-1 small chain"/>
    <property type="match status" value="1"/>
</dbReference>
<evidence type="ECO:0000256" key="13">
    <source>
        <dbReference type="ARBA" id="ARBA00023004"/>
    </source>
</evidence>
<evidence type="ECO:0000256" key="14">
    <source>
        <dbReference type="ARBA" id="ARBA00023014"/>
    </source>
</evidence>
<comment type="catalytic activity">
    <reaction evidence="18">
        <text>H2 + A = AH2</text>
        <dbReference type="Rhea" id="RHEA:12116"/>
        <dbReference type="ChEBI" id="CHEBI:13193"/>
        <dbReference type="ChEBI" id="CHEBI:17499"/>
        <dbReference type="ChEBI" id="CHEBI:18276"/>
        <dbReference type="EC" id="1.12.99.6"/>
    </reaction>
</comment>